<dbReference type="CDD" id="cd04587">
    <property type="entry name" value="CBS_pair_CAP-ED_NT_Pol-beta-like_DUF294_assoc"/>
    <property type="match status" value="1"/>
</dbReference>
<dbReference type="Gene3D" id="2.60.120.10">
    <property type="entry name" value="Jelly Rolls"/>
    <property type="match status" value="1"/>
</dbReference>
<dbReference type="CDD" id="cd05401">
    <property type="entry name" value="NT_GlnE_GlnD_like"/>
    <property type="match status" value="1"/>
</dbReference>
<dbReference type="InterPro" id="IPR051257">
    <property type="entry name" value="Diverse_CBS-Domain"/>
</dbReference>
<dbReference type="PANTHER" id="PTHR43080:SF2">
    <property type="entry name" value="CBS DOMAIN-CONTAINING PROTEIN"/>
    <property type="match status" value="1"/>
</dbReference>
<keyword evidence="6" id="KW-1185">Reference proteome</keyword>
<dbReference type="InterPro" id="IPR014710">
    <property type="entry name" value="RmlC-like_jellyroll"/>
</dbReference>
<dbReference type="STRING" id="314283.MED297_19502"/>
<keyword evidence="1 2" id="KW-0129">CBS domain</keyword>
<dbReference type="InterPro" id="IPR000644">
    <property type="entry name" value="CBS_dom"/>
</dbReference>
<dbReference type="Pfam" id="PF03445">
    <property type="entry name" value="DUF294"/>
    <property type="match status" value="1"/>
</dbReference>
<dbReference type="PROSITE" id="PS50042">
    <property type="entry name" value="CNMP_BINDING_3"/>
    <property type="match status" value="1"/>
</dbReference>
<dbReference type="InterPro" id="IPR018821">
    <property type="entry name" value="DUF294_put_nucleoTrafse_sb-bd"/>
</dbReference>
<dbReference type="SMART" id="SM00116">
    <property type="entry name" value="CBS"/>
    <property type="match status" value="2"/>
</dbReference>
<dbReference type="Pfam" id="PF00571">
    <property type="entry name" value="CBS"/>
    <property type="match status" value="2"/>
</dbReference>
<gene>
    <name evidence="5" type="ORF">MED297_19502</name>
</gene>
<proteinExistence type="predicted"/>
<name>A4B905_9GAMM</name>
<dbReference type="Proteomes" id="UP000005953">
    <property type="component" value="Unassembled WGS sequence"/>
</dbReference>
<dbReference type="InterPro" id="IPR005105">
    <property type="entry name" value="GlnD_Uridyltrans_N"/>
</dbReference>
<evidence type="ECO:0000313" key="5">
    <source>
        <dbReference type="EMBL" id="EAR11106.1"/>
    </source>
</evidence>
<dbReference type="PROSITE" id="PS51371">
    <property type="entry name" value="CBS"/>
    <property type="match status" value="2"/>
</dbReference>
<evidence type="ECO:0000256" key="1">
    <source>
        <dbReference type="ARBA" id="ARBA00023122"/>
    </source>
</evidence>
<sequence>MVENSDPKPYTVIVISLQEWPMSTEIQDIITFVSAHEPFGDLPEDEISRLCGEIEVSYFQAGTQILHFGAGIDSLFMIRSGSVEVFRRTGELYNRLEPGHVFGQMGILMNGHVRYPVRALEDSLIYRIPGEIFLDLCEKYGEFGDYFEVNEHSTLQQVVLHQADDNDMTTVRVRDIVQREPVYLDADATVHECAQKMTEQRVSSVVVFDQVGDHEDRDGDAVHLPAGIVTDRDLRMRVIAEALPYDTPLRDIMSTDLITVGHDAYVYEAMLLMLRHNVHHLPLVRRHQVTAVVALSDIVRHDSQNSLLLVRGILAQESVDGLIELSSQVASVMARMYREGANSHMIGTAMSVIGRSFKQRLLQLAEESLGPPPVPYCFLALGSMAREEQLLVTDQDNALILSPDYREDEHGEYFKALADFVCDGLNACGYTYCDGGIMASNPKYRLTLQGWKQQFSDWIENPDPQALLNASIFFDLSGVDGKIAWAEQLTRFIVNKSKKNKPFLAALARNALNRTPPLGFFKDFVVEKDGRQRYSLNLKRRGTAPMVDVIRVHALAEGSLAQNSFDRLEDIADSDLLPKGKRDELSDALEYLSMVRIRQQVIAIESGEEADNTLEPEKLSGKERRGLKEAFQVLSSAQKFLKFRYTANTRM</sequence>
<dbReference type="Pfam" id="PF00027">
    <property type="entry name" value="cNMP_binding"/>
    <property type="match status" value="1"/>
</dbReference>
<reference evidence="5 6" key="1">
    <citation type="submission" date="2006-02" db="EMBL/GenBank/DDBJ databases">
        <authorList>
            <person name="Pinhassi J."/>
            <person name="Pedros-Alio C."/>
            <person name="Ferriera S."/>
            <person name="Johnson J."/>
            <person name="Kravitz S."/>
            <person name="Halpern A."/>
            <person name="Remington K."/>
            <person name="Beeson K."/>
            <person name="Tran B."/>
            <person name="Rogers Y.-H."/>
            <person name="Friedman R."/>
            <person name="Venter J.C."/>
        </authorList>
    </citation>
    <scope>NUCLEOTIDE SEQUENCE [LARGE SCALE GENOMIC DNA]</scope>
    <source>
        <strain evidence="5 6">MED297</strain>
    </source>
</reference>
<feature type="domain" description="Cyclic nucleotide-binding" evidence="3">
    <location>
        <begin position="38"/>
        <end position="136"/>
    </location>
</feature>
<dbReference type="EMBL" id="AAOE01000001">
    <property type="protein sequence ID" value="EAR11106.1"/>
    <property type="molecule type" value="Genomic_DNA"/>
</dbReference>
<protein>
    <submittedName>
        <fullName evidence="5">Cyclic nucleotide binding protein/2 CBS domains</fullName>
    </submittedName>
</protein>
<accession>A4B905</accession>
<dbReference type="InterPro" id="IPR046342">
    <property type="entry name" value="CBS_dom_sf"/>
</dbReference>
<dbReference type="GO" id="GO:0008773">
    <property type="term" value="F:[protein-PII] uridylyltransferase activity"/>
    <property type="evidence" value="ECO:0007669"/>
    <property type="project" value="InterPro"/>
</dbReference>
<organism evidence="5 6">
    <name type="scientific">Reinekea blandensis MED297</name>
    <dbReference type="NCBI Taxonomy" id="314283"/>
    <lineage>
        <taxon>Bacteria</taxon>
        <taxon>Pseudomonadati</taxon>
        <taxon>Pseudomonadota</taxon>
        <taxon>Gammaproteobacteria</taxon>
        <taxon>Oceanospirillales</taxon>
        <taxon>Saccharospirillaceae</taxon>
        <taxon>Reinekea</taxon>
    </lineage>
</organism>
<dbReference type="Pfam" id="PF10335">
    <property type="entry name" value="DUF294_C"/>
    <property type="match status" value="1"/>
</dbReference>
<dbReference type="InterPro" id="IPR000595">
    <property type="entry name" value="cNMP-bd_dom"/>
</dbReference>
<dbReference type="SUPFAM" id="SSF51206">
    <property type="entry name" value="cAMP-binding domain-like"/>
    <property type="match status" value="1"/>
</dbReference>
<dbReference type="InterPro" id="IPR018490">
    <property type="entry name" value="cNMP-bd_dom_sf"/>
</dbReference>
<feature type="domain" description="CBS" evidence="4">
    <location>
        <begin position="177"/>
        <end position="247"/>
    </location>
</feature>
<dbReference type="HOGENOM" id="CLU_027866_1_0_6"/>
<evidence type="ECO:0000259" key="3">
    <source>
        <dbReference type="PROSITE" id="PS50042"/>
    </source>
</evidence>
<dbReference type="SUPFAM" id="SSF54631">
    <property type="entry name" value="CBS-domain pair"/>
    <property type="match status" value="1"/>
</dbReference>
<dbReference type="AlphaFoldDB" id="A4B905"/>
<dbReference type="PANTHER" id="PTHR43080">
    <property type="entry name" value="CBS DOMAIN-CONTAINING PROTEIN CBSX3, MITOCHONDRIAL"/>
    <property type="match status" value="1"/>
</dbReference>
<evidence type="ECO:0000313" key="6">
    <source>
        <dbReference type="Proteomes" id="UP000005953"/>
    </source>
</evidence>
<feature type="domain" description="CBS" evidence="4">
    <location>
        <begin position="253"/>
        <end position="308"/>
    </location>
</feature>
<dbReference type="CDD" id="cd00038">
    <property type="entry name" value="CAP_ED"/>
    <property type="match status" value="1"/>
</dbReference>
<comment type="caution">
    <text evidence="5">The sequence shown here is derived from an EMBL/GenBank/DDBJ whole genome shotgun (WGS) entry which is preliminary data.</text>
</comment>
<dbReference type="SMART" id="SM00100">
    <property type="entry name" value="cNMP"/>
    <property type="match status" value="1"/>
</dbReference>
<evidence type="ECO:0000256" key="2">
    <source>
        <dbReference type="PROSITE-ProRule" id="PRU00703"/>
    </source>
</evidence>
<evidence type="ECO:0000259" key="4">
    <source>
        <dbReference type="PROSITE" id="PS51371"/>
    </source>
</evidence>
<dbReference type="Gene3D" id="3.10.580.10">
    <property type="entry name" value="CBS-domain"/>
    <property type="match status" value="2"/>
</dbReference>